<dbReference type="SUPFAM" id="SSF48264">
    <property type="entry name" value="Cytochrome P450"/>
    <property type="match status" value="1"/>
</dbReference>
<evidence type="ECO:0000256" key="9">
    <source>
        <dbReference type="RuleBase" id="RU000461"/>
    </source>
</evidence>
<evidence type="ECO:0000256" key="2">
    <source>
        <dbReference type="ARBA" id="ARBA00010617"/>
    </source>
</evidence>
<keyword evidence="3 8" id="KW-0349">Heme</keyword>
<dbReference type="PROSITE" id="PS00086">
    <property type="entry name" value="CYTOCHROME_P450"/>
    <property type="match status" value="1"/>
</dbReference>
<proteinExistence type="inferred from homology"/>
<sequence length="528" mass="60118">METFQVLRKMLIFRFCQLDSGGTAVLALAIVLPAILLLFLRKGERSRTSEDEDGFPRGPWRLPIVGNLPLFLSLPHQSLAKLYFEQGHGAIIGLHLGVQRAVVVSSAALARELLLTHDKAFANRVHFSFADHLFYGYGRAVILSAHTPRFIHLRKVYMLELLTARRLHDMREARYIEGRRLLHHLRDYSGTAVELGAVIAEMNANAMGRLMQSKTLDEVAPELPELIRAMQNLTIPTVGDFVPAFSLLDIITKIRMKKLHQRIDLAFDSILQERSRLMETVPPEQLPNDFLQCLLSRKQDNDDEESISPVEIKAIMLDLFLAGIDTSTSTVEWAMAELLRNQECFEKLRKEVDEVKKGELRYITDEDVQKMPYLYSVVKEVLRLHPVVPLLLPRISSEECKIEDYILPKETMAFVNVWAIGRDPKIWDRPEDFYPERFEMRETDMKGQDYELLPFGSGRRMCVGIRLGISMVSVTLANLIRFFDWELPPNQSASSINMSEQNGLGSGMACPIKAVPYVRSGFLGSSFL</sequence>
<dbReference type="GO" id="GO:0044550">
    <property type="term" value="P:secondary metabolite biosynthetic process"/>
    <property type="evidence" value="ECO:0007669"/>
    <property type="project" value="UniProtKB-ARBA"/>
</dbReference>
<evidence type="ECO:0000256" key="7">
    <source>
        <dbReference type="ARBA" id="ARBA00023033"/>
    </source>
</evidence>
<dbReference type="InterPro" id="IPR036396">
    <property type="entry name" value="Cyt_P450_sf"/>
</dbReference>
<feature type="binding site" description="axial binding residue" evidence="8">
    <location>
        <position position="462"/>
    </location>
    <ligand>
        <name>heme</name>
        <dbReference type="ChEBI" id="CHEBI:30413"/>
    </ligand>
    <ligandPart>
        <name>Fe</name>
        <dbReference type="ChEBI" id="CHEBI:18248"/>
    </ligandPart>
</feature>
<dbReference type="PRINTS" id="PR00463">
    <property type="entry name" value="EP450I"/>
</dbReference>
<keyword evidence="10" id="KW-0472">Membrane</keyword>
<keyword evidence="10" id="KW-0812">Transmembrane</keyword>
<evidence type="ECO:0000256" key="3">
    <source>
        <dbReference type="ARBA" id="ARBA00022617"/>
    </source>
</evidence>
<evidence type="ECO:0008006" key="13">
    <source>
        <dbReference type="Google" id="ProtNLM"/>
    </source>
</evidence>
<dbReference type="Proteomes" id="UP000825935">
    <property type="component" value="Chromosome 21"/>
</dbReference>
<protein>
    <recommendedName>
        <fullName evidence="13">Cytochrome P450</fullName>
    </recommendedName>
</protein>
<gene>
    <name evidence="11" type="ORF">KP509_21G016400</name>
</gene>
<feature type="transmembrane region" description="Helical" evidence="10">
    <location>
        <begin position="20"/>
        <end position="40"/>
    </location>
</feature>
<keyword evidence="4 8" id="KW-0479">Metal-binding</keyword>
<dbReference type="GO" id="GO:0004497">
    <property type="term" value="F:monooxygenase activity"/>
    <property type="evidence" value="ECO:0007669"/>
    <property type="project" value="UniProtKB-KW"/>
</dbReference>
<comment type="caution">
    <text evidence="11">The sequence shown here is derived from an EMBL/GenBank/DDBJ whole genome shotgun (WGS) entry which is preliminary data.</text>
</comment>
<dbReference type="PANTHER" id="PTHR47944:SF4">
    <property type="entry name" value="OS09G0441700 PROTEIN"/>
    <property type="match status" value="1"/>
</dbReference>
<dbReference type="AlphaFoldDB" id="A0A8T2SAH3"/>
<dbReference type="InterPro" id="IPR002401">
    <property type="entry name" value="Cyt_P450_E_grp-I"/>
</dbReference>
<comment type="cofactor">
    <cofactor evidence="1 8">
        <name>heme</name>
        <dbReference type="ChEBI" id="CHEBI:30413"/>
    </cofactor>
</comment>
<keyword evidence="6 8" id="KW-0408">Iron</keyword>
<evidence type="ECO:0000256" key="6">
    <source>
        <dbReference type="ARBA" id="ARBA00023004"/>
    </source>
</evidence>
<dbReference type="CDD" id="cd20618">
    <property type="entry name" value="CYP71_clan"/>
    <property type="match status" value="1"/>
</dbReference>
<dbReference type="Pfam" id="PF00067">
    <property type="entry name" value="p450"/>
    <property type="match status" value="1"/>
</dbReference>
<keyword evidence="7 9" id="KW-0503">Monooxygenase</keyword>
<keyword evidence="12" id="KW-1185">Reference proteome</keyword>
<evidence type="ECO:0000313" key="11">
    <source>
        <dbReference type="EMBL" id="KAH7314694.1"/>
    </source>
</evidence>
<dbReference type="PANTHER" id="PTHR47944">
    <property type="entry name" value="CYTOCHROME P450 98A9"/>
    <property type="match status" value="1"/>
</dbReference>
<accession>A0A8T2SAH3</accession>
<evidence type="ECO:0000313" key="12">
    <source>
        <dbReference type="Proteomes" id="UP000825935"/>
    </source>
</evidence>
<dbReference type="GO" id="GO:0016705">
    <property type="term" value="F:oxidoreductase activity, acting on paired donors, with incorporation or reduction of molecular oxygen"/>
    <property type="evidence" value="ECO:0007669"/>
    <property type="project" value="InterPro"/>
</dbReference>
<name>A0A8T2SAH3_CERRI</name>
<dbReference type="PRINTS" id="PR00385">
    <property type="entry name" value="P450"/>
</dbReference>
<evidence type="ECO:0000256" key="5">
    <source>
        <dbReference type="ARBA" id="ARBA00023002"/>
    </source>
</evidence>
<dbReference type="OrthoDB" id="1470350at2759"/>
<evidence type="ECO:0000256" key="10">
    <source>
        <dbReference type="SAM" id="Phobius"/>
    </source>
</evidence>
<dbReference type="GO" id="GO:0005506">
    <property type="term" value="F:iron ion binding"/>
    <property type="evidence" value="ECO:0007669"/>
    <property type="project" value="InterPro"/>
</dbReference>
<evidence type="ECO:0000256" key="4">
    <source>
        <dbReference type="ARBA" id="ARBA00022723"/>
    </source>
</evidence>
<keyword evidence="10" id="KW-1133">Transmembrane helix</keyword>
<organism evidence="11 12">
    <name type="scientific">Ceratopteris richardii</name>
    <name type="common">Triangle waterfern</name>
    <dbReference type="NCBI Taxonomy" id="49495"/>
    <lineage>
        <taxon>Eukaryota</taxon>
        <taxon>Viridiplantae</taxon>
        <taxon>Streptophyta</taxon>
        <taxon>Embryophyta</taxon>
        <taxon>Tracheophyta</taxon>
        <taxon>Polypodiopsida</taxon>
        <taxon>Polypodiidae</taxon>
        <taxon>Polypodiales</taxon>
        <taxon>Pteridineae</taxon>
        <taxon>Pteridaceae</taxon>
        <taxon>Parkerioideae</taxon>
        <taxon>Ceratopteris</taxon>
    </lineage>
</organism>
<keyword evidence="5 9" id="KW-0560">Oxidoreductase</keyword>
<dbReference type="InterPro" id="IPR001128">
    <property type="entry name" value="Cyt_P450"/>
</dbReference>
<dbReference type="GO" id="GO:0020037">
    <property type="term" value="F:heme binding"/>
    <property type="evidence" value="ECO:0007669"/>
    <property type="project" value="InterPro"/>
</dbReference>
<comment type="similarity">
    <text evidence="2 9">Belongs to the cytochrome P450 family.</text>
</comment>
<reference evidence="11" key="1">
    <citation type="submission" date="2021-08" db="EMBL/GenBank/DDBJ databases">
        <title>WGS assembly of Ceratopteris richardii.</title>
        <authorList>
            <person name="Marchant D.B."/>
            <person name="Chen G."/>
            <person name="Jenkins J."/>
            <person name="Shu S."/>
            <person name="Leebens-Mack J."/>
            <person name="Grimwood J."/>
            <person name="Schmutz J."/>
            <person name="Soltis P."/>
            <person name="Soltis D."/>
            <person name="Chen Z.-H."/>
        </authorList>
    </citation>
    <scope>NUCLEOTIDE SEQUENCE</scope>
    <source>
        <strain evidence="11">Whitten #5841</strain>
        <tissue evidence="11">Leaf</tissue>
    </source>
</reference>
<dbReference type="FunFam" id="1.10.630.10:FF:000126">
    <property type="entry name" value="Predicted protein"/>
    <property type="match status" value="1"/>
</dbReference>
<dbReference type="Gene3D" id="1.10.630.10">
    <property type="entry name" value="Cytochrome P450"/>
    <property type="match status" value="1"/>
</dbReference>
<evidence type="ECO:0000256" key="8">
    <source>
        <dbReference type="PIRSR" id="PIRSR602401-1"/>
    </source>
</evidence>
<dbReference type="EMBL" id="CM035426">
    <property type="protein sequence ID" value="KAH7314694.1"/>
    <property type="molecule type" value="Genomic_DNA"/>
</dbReference>
<dbReference type="InterPro" id="IPR017972">
    <property type="entry name" value="Cyt_P450_CS"/>
</dbReference>
<evidence type="ECO:0000256" key="1">
    <source>
        <dbReference type="ARBA" id="ARBA00001971"/>
    </source>
</evidence>